<evidence type="ECO:0000256" key="8">
    <source>
        <dbReference type="SAM" id="Phobius"/>
    </source>
</evidence>
<dbReference type="InterPro" id="IPR003400">
    <property type="entry name" value="ExbD"/>
</dbReference>
<proteinExistence type="inferred from homology"/>
<keyword evidence="5 8" id="KW-1133">Transmembrane helix</keyword>
<dbReference type="STRING" id="54.SAMN02745121_07173"/>
<evidence type="ECO:0000256" key="3">
    <source>
        <dbReference type="ARBA" id="ARBA00022475"/>
    </source>
</evidence>
<organism evidence="9 10">
    <name type="scientific">Nannocystis exedens</name>
    <dbReference type="NCBI Taxonomy" id="54"/>
    <lineage>
        <taxon>Bacteria</taxon>
        <taxon>Pseudomonadati</taxon>
        <taxon>Myxococcota</taxon>
        <taxon>Polyangia</taxon>
        <taxon>Nannocystales</taxon>
        <taxon>Nannocystaceae</taxon>
        <taxon>Nannocystis</taxon>
    </lineage>
</organism>
<evidence type="ECO:0000256" key="7">
    <source>
        <dbReference type="RuleBase" id="RU003879"/>
    </source>
</evidence>
<evidence type="ECO:0000256" key="6">
    <source>
        <dbReference type="ARBA" id="ARBA00023136"/>
    </source>
</evidence>
<accession>A0A1I2GC84</accession>
<dbReference type="EMBL" id="FOMX01000031">
    <property type="protein sequence ID" value="SFF14610.1"/>
    <property type="molecule type" value="Genomic_DNA"/>
</dbReference>
<keyword evidence="7" id="KW-0813">Transport</keyword>
<dbReference type="GO" id="GO:0005886">
    <property type="term" value="C:plasma membrane"/>
    <property type="evidence" value="ECO:0007669"/>
    <property type="project" value="UniProtKB-SubCell"/>
</dbReference>
<evidence type="ECO:0000256" key="2">
    <source>
        <dbReference type="ARBA" id="ARBA00005811"/>
    </source>
</evidence>
<feature type="transmembrane region" description="Helical" evidence="8">
    <location>
        <begin position="23"/>
        <end position="41"/>
    </location>
</feature>
<keyword evidence="3" id="KW-1003">Cell membrane</keyword>
<evidence type="ECO:0000313" key="10">
    <source>
        <dbReference type="Proteomes" id="UP000199400"/>
    </source>
</evidence>
<keyword evidence="6 8" id="KW-0472">Membrane</keyword>
<comment type="similarity">
    <text evidence="2 7">Belongs to the ExbD/TolR family.</text>
</comment>
<dbReference type="GO" id="GO:0015031">
    <property type="term" value="P:protein transport"/>
    <property type="evidence" value="ECO:0007669"/>
    <property type="project" value="UniProtKB-KW"/>
</dbReference>
<name>A0A1I2GC84_9BACT</name>
<sequence>MSVEDPAVPTRKPTEEETVNADLLPVMNVMFLLIPALLLAMEFASMAQITVAVPRTVSHPVSQPQNPTQPELGFKVAIGRDGFRTRSGGADAGPGAIPLNGGDYDYAALAAAARDLKHLFPAESTVTITAEGDVPMDVLVRTIDVLRGDRCKLGAYARGEQPGDECLFWSPVIESVG</sequence>
<dbReference type="GO" id="GO:0022857">
    <property type="term" value="F:transmembrane transporter activity"/>
    <property type="evidence" value="ECO:0007669"/>
    <property type="project" value="InterPro"/>
</dbReference>
<dbReference type="Pfam" id="PF02472">
    <property type="entry name" value="ExbD"/>
    <property type="match status" value="1"/>
</dbReference>
<dbReference type="AlphaFoldDB" id="A0A1I2GC84"/>
<protein>
    <submittedName>
        <fullName evidence="9">Biopolymer transport protein ExbD/TolR</fullName>
    </submittedName>
</protein>
<dbReference type="Proteomes" id="UP000199400">
    <property type="component" value="Unassembled WGS sequence"/>
</dbReference>
<evidence type="ECO:0000256" key="5">
    <source>
        <dbReference type="ARBA" id="ARBA00022989"/>
    </source>
</evidence>
<keyword evidence="10" id="KW-1185">Reference proteome</keyword>
<gene>
    <name evidence="9" type="ORF">SAMN02745121_07173</name>
</gene>
<keyword evidence="7" id="KW-0653">Protein transport</keyword>
<evidence type="ECO:0000256" key="1">
    <source>
        <dbReference type="ARBA" id="ARBA00004162"/>
    </source>
</evidence>
<reference evidence="10" key="1">
    <citation type="submission" date="2016-10" db="EMBL/GenBank/DDBJ databases">
        <authorList>
            <person name="Varghese N."/>
            <person name="Submissions S."/>
        </authorList>
    </citation>
    <scope>NUCLEOTIDE SEQUENCE [LARGE SCALE GENOMIC DNA]</scope>
    <source>
        <strain evidence="10">ATCC 25963</strain>
    </source>
</reference>
<keyword evidence="4 7" id="KW-0812">Transmembrane</keyword>
<evidence type="ECO:0000313" key="9">
    <source>
        <dbReference type="EMBL" id="SFF14610.1"/>
    </source>
</evidence>
<comment type="subcellular location">
    <subcellularLocation>
        <location evidence="1">Cell membrane</location>
        <topology evidence="1">Single-pass membrane protein</topology>
    </subcellularLocation>
    <subcellularLocation>
        <location evidence="7">Cell membrane</location>
        <topology evidence="7">Single-pass type II membrane protein</topology>
    </subcellularLocation>
</comment>
<evidence type="ECO:0000256" key="4">
    <source>
        <dbReference type="ARBA" id="ARBA00022692"/>
    </source>
</evidence>